<feature type="compositionally biased region" description="Basic residues" evidence="1">
    <location>
        <begin position="69"/>
        <end position="79"/>
    </location>
</feature>
<evidence type="ECO:0000313" key="2">
    <source>
        <dbReference type="EMBL" id="GBP43422.1"/>
    </source>
</evidence>
<keyword evidence="3" id="KW-1185">Reference proteome</keyword>
<dbReference type="EMBL" id="BGZK01000435">
    <property type="protein sequence ID" value="GBP43422.1"/>
    <property type="molecule type" value="Genomic_DNA"/>
</dbReference>
<sequence>MAAGGGGALARALIAFHLATAHEQRALAKMKKKIITSTSFRDCPDLGRAERQLSSYVMLSSFVSWSAPHFRRRRGRGRPAARGGAGGEGSE</sequence>
<feature type="region of interest" description="Disordered" evidence="1">
    <location>
        <begin position="68"/>
        <end position="91"/>
    </location>
</feature>
<comment type="caution">
    <text evidence="2">The sequence shown here is derived from an EMBL/GenBank/DDBJ whole genome shotgun (WGS) entry which is preliminary data.</text>
</comment>
<evidence type="ECO:0000313" key="3">
    <source>
        <dbReference type="Proteomes" id="UP000299102"/>
    </source>
</evidence>
<proteinExistence type="predicted"/>
<organism evidence="2 3">
    <name type="scientific">Eumeta variegata</name>
    <name type="common">Bagworm moth</name>
    <name type="synonym">Eumeta japonica</name>
    <dbReference type="NCBI Taxonomy" id="151549"/>
    <lineage>
        <taxon>Eukaryota</taxon>
        <taxon>Metazoa</taxon>
        <taxon>Ecdysozoa</taxon>
        <taxon>Arthropoda</taxon>
        <taxon>Hexapoda</taxon>
        <taxon>Insecta</taxon>
        <taxon>Pterygota</taxon>
        <taxon>Neoptera</taxon>
        <taxon>Endopterygota</taxon>
        <taxon>Lepidoptera</taxon>
        <taxon>Glossata</taxon>
        <taxon>Ditrysia</taxon>
        <taxon>Tineoidea</taxon>
        <taxon>Psychidae</taxon>
        <taxon>Oiketicinae</taxon>
        <taxon>Eumeta</taxon>
    </lineage>
</organism>
<dbReference type="Proteomes" id="UP000299102">
    <property type="component" value="Unassembled WGS sequence"/>
</dbReference>
<name>A0A4C1VYM2_EUMVA</name>
<protein>
    <submittedName>
        <fullName evidence="2">Uncharacterized protein</fullName>
    </submittedName>
</protein>
<evidence type="ECO:0000256" key="1">
    <source>
        <dbReference type="SAM" id="MobiDB-lite"/>
    </source>
</evidence>
<accession>A0A4C1VYM2</accession>
<dbReference type="AlphaFoldDB" id="A0A4C1VYM2"/>
<gene>
    <name evidence="2" type="ORF">EVAR_33950_1</name>
</gene>
<reference evidence="2 3" key="1">
    <citation type="journal article" date="2019" name="Commun. Biol.">
        <title>The bagworm genome reveals a unique fibroin gene that provides high tensile strength.</title>
        <authorList>
            <person name="Kono N."/>
            <person name="Nakamura H."/>
            <person name="Ohtoshi R."/>
            <person name="Tomita M."/>
            <person name="Numata K."/>
            <person name="Arakawa K."/>
        </authorList>
    </citation>
    <scope>NUCLEOTIDE SEQUENCE [LARGE SCALE GENOMIC DNA]</scope>
</reference>